<evidence type="ECO:0000313" key="4">
    <source>
        <dbReference type="EMBL" id="VEI13124.1"/>
    </source>
</evidence>
<keyword evidence="5" id="KW-1185">Reference proteome</keyword>
<dbReference type="GO" id="GO:0004519">
    <property type="term" value="F:endonuclease activity"/>
    <property type="evidence" value="ECO:0007669"/>
    <property type="project" value="UniProtKB-KW"/>
</dbReference>
<dbReference type="InterPro" id="IPR002711">
    <property type="entry name" value="HNH"/>
</dbReference>
<protein>
    <submittedName>
        <fullName evidence="4">HNH endonuclease</fullName>
    </submittedName>
</protein>
<evidence type="ECO:0000313" key="5">
    <source>
        <dbReference type="Proteomes" id="UP000269542"/>
    </source>
</evidence>
<dbReference type="GO" id="GO:0003676">
    <property type="term" value="F:nucleic acid binding"/>
    <property type="evidence" value="ECO:0007669"/>
    <property type="project" value="InterPro"/>
</dbReference>
<reference evidence="4 5" key="1">
    <citation type="submission" date="2018-12" db="EMBL/GenBank/DDBJ databases">
        <authorList>
            <consortium name="Pathogen Informatics"/>
        </authorList>
    </citation>
    <scope>NUCLEOTIDE SEQUENCE [LARGE SCALE GENOMIC DNA]</scope>
    <source>
        <strain evidence="4 5">NCTC13354</strain>
    </source>
</reference>
<keyword evidence="4" id="KW-0255">Endonuclease</keyword>
<organism evidence="4 5">
    <name type="scientific">Trueperella bialowiezensis</name>
    <dbReference type="NCBI Taxonomy" id="312285"/>
    <lineage>
        <taxon>Bacteria</taxon>
        <taxon>Bacillati</taxon>
        <taxon>Actinomycetota</taxon>
        <taxon>Actinomycetes</taxon>
        <taxon>Actinomycetales</taxon>
        <taxon>Actinomycetaceae</taxon>
        <taxon>Trueperella</taxon>
    </lineage>
</organism>
<dbReference type="OrthoDB" id="3260936at2"/>
<dbReference type="Gene3D" id="1.10.30.50">
    <property type="match status" value="1"/>
</dbReference>
<dbReference type="InterPro" id="IPR003615">
    <property type="entry name" value="HNH_nuc"/>
</dbReference>
<dbReference type="RefSeq" id="WP_126416272.1">
    <property type="nucleotide sequence ID" value="NZ_LR134476.1"/>
</dbReference>
<proteinExistence type="inferred from homology"/>
<dbReference type="EMBL" id="LR134476">
    <property type="protein sequence ID" value="VEI13124.1"/>
    <property type="molecule type" value="Genomic_DNA"/>
</dbReference>
<feature type="region of interest" description="Disordered" evidence="2">
    <location>
        <begin position="484"/>
        <end position="509"/>
    </location>
</feature>
<accession>A0A3S4YXP7</accession>
<comment type="similarity">
    <text evidence="1">Belongs to the Rv1128c/1148c/1588c/1702c/1945/3466 family.</text>
</comment>
<dbReference type="Pfam" id="PF01844">
    <property type="entry name" value="HNH"/>
    <property type="match status" value="1"/>
</dbReference>
<name>A0A3S4YXP7_9ACTO</name>
<dbReference type="SMART" id="SM00507">
    <property type="entry name" value="HNHc"/>
    <property type="match status" value="1"/>
</dbReference>
<evidence type="ECO:0000256" key="2">
    <source>
        <dbReference type="SAM" id="MobiDB-lite"/>
    </source>
</evidence>
<sequence>MAAAVDMDQLGGEGVAPASGAPGNGTGTAGRSSVASVGDGVSGGAVAKLAHAISIFDELAGRFIESLAGSELLEFSSLLATAESRVSSMRSAVLARVDTTGDWQAAGARTVAEYERQISRTGLSDARRTVKRARALTDDLAPMREDLSAGEISNAHIDAIVQATQAPDLKAQLSDPVDGVEQLRKAAKSMDADRFKKHVKAWSIKHAPTLAERMARKNKKEERLSIVQNGDGWAISGYLDSLNGTIVDTTLTAEMGVPTLKDDRGPLQRRAAALAQICQRVSQGADRAGSSSSPAHIIVHVPFETLVGAEAASELDTQSDFASGEGSEFPDEAQLGAVLAEIRAGINPERFSGLKPATLDDGTPLVPSDLMALICNSRISRQIFTADGLVLDHGHSTRLCTPQQKRAVIGRDRTCQFPGCHHTHMASDVHHAIAWSRGGKTDIDNLVLLCWYHHRLVHWRNITIYRHRDGWSFRDADGWYYTARGRHKGQQPPGREPNTGTIEGEPPGT</sequence>
<gene>
    <name evidence="4" type="ORF">NCTC13354_00830</name>
</gene>
<dbReference type="Pfam" id="PF02720">
    <property type="entry name" value="DUF222"/>
    <property type="match status" value="1"/>
</dbReference>
<keyword evidence="4" id="KW-0540">Nuclease</keyword>
<dbReference type="KEGG" id="tbw:NCTC13354_00830"/>
<dbReference type="GO" id="GO:0008270">
    <property type="term" value="F:zinc ion binding"/>
    <property type="evidence" value="ECO:0007669"/>
    <property type="project" value="InterPro"/>
</dbReference>
<feature type="domain" description="HNH nuclease" evidence="3">
    <location>
        <begin position="403"/>
        <end position="455"/>
    </location>
</feature>
<keyword evidence="4" id="KW-0378">Hydrolase</keyword>
<dbReference type="CDD" id="cd00085">
    <property type="entry name" value="HNHc"/>
    <property type="match status" value="1"/>
</dbReference>
<dbReference type="InterPro" id="IPR003870">
    <property type="entry name" value="DUF222"/>
</dbReference>
<evidence type="ECO:0000256" key="1">
    <source>
        <dbReference type="ARBA" id="ARBA00023450"/>
    </source>
</evidence>
<dbReference type="AlphaFoldDB" id="A0A3S4YXP7"/>
<evidence type="ECO:0000259" key="3">
    <source>
        <dbReference type="SMART" id="SM00507"/>
    </source>
</evidence>
<dbReference type="Proteomes" id="UP000269542">
    <property type="component" value="Chromosome"/>
</dbReference>
<feature type="region of interest" description="Disordered" evidence="2">
    <location>
        <begin position="13"/>
        <end position="34"/>
    </location>
</feature>